<dbReference type="OrthoDB" id="3257538at2759"/>
<reference evidence="1" key="1">
    <citation type="submission" date="2021-03" db="EMBL/GenBank/DDBJ databases">
        <title>Comparative genomics and phylogenomic investigation of the class Geoglossomycetes provide insights into ecological specialization and systematics.</title>
        <authorList>
            <person name="Melie T."/>
            <person name="Pirro S."/>
            <person name="Miller A.N."/>
            <person name="Quandt A."/>
        </authorList>
    </citation>
    <scope>NUCLEOTIDE SEQUENCE</scope>
    <source>
        <strain evidence="1">GBOQ0MN5Z8</strain>
    </source>
</reference>
<dbReference type="GO" id="GO:0005739">
    <property type="term" value="C:mitochondrion"/>
    <property type="evidence" value="ECO:0007669"/>
    <property type="project" value="TreeGrafter"/>
</dbReference>
<keyword evidence="2" id="KW-1185">Reference proteome</keyword>
<protein>
    <submittedName>
        <fullName evidence="1">Uncharacterized protein</fullName>
    </submittedName>
</protein>
<evidence type="ECO:0000313" key="2">
    <source>
        <dbReference type="Proteomes" id="UP000698800"/>
    </source>
</evidence>
<accession>A0A9P8I1U4</accession>
<evidence type="ECO:0000313" key="1">
    <source>
        <dbReference type="EMBL" id="KAH0538744.1"/>
    </source>
</evidence>
<gene>
    <name evidence="1" type="ORF">FGG08_004697</name>
</gene>
<proteinExistence type="predicted"/>
<organism evidence="1 2">
    <name type="scientific">Glutinoglossum americanum</name>
    <dbReference type="NCBI Taxonomy" id="1670608"/>
    <lineage>
        <taxon>Eukaryota</taxon>
        <taxon>Fungi</taxon>
        <taxon>Dikarya</taxon>
        <taxon>Ascomycota</taxon>
        <taxon>Pezizomycotina</taxon>
        <taxon>Geoglossomycetes</taxon>
        <taxon>Geoglossales</taxon>
        <taxon>Geoglossaceae</taxon>
        <taxon>Glutinoglossum</taxon>
    </lineage>
</organism>
<dbReference type="EMBL" id="JAGHQL010000098">
    <property type="protein sequence ID" value="KAH0538744.1"/>
    <property type="molecule type" value="Genomic_DNA"/>
</dbReference>
<dbReference type="Gene3D" id="3.10.129.10">
    <property type="entry name" value="Hotdog Thioesterase"/>
    <property type="match status" value="1"/>
</dbReference>
<dbReference type="PANTHER" id="PTHR28152">
    <property type="entry name" value="HYDROXYACYL-THIOESTER DEHYDRATASE TYPE 2, MITOCHONDRIAL"/>
    <property type="match status" value="1"/>
</dbReference>
<comment type="caution">
    <text evidence="1">The sequence shown here is derived from an EMBL/GenBank/DDBJ whole genome shotgun (WGS) entry which is preliminary data.</text>
</comment>
<dbReference type="PANTHER" id="PTHR28152:SF1">
    <property type="entry name" value="HYDROXYACYL-THIOESTER DEHYDRATASE TYPE 2, MITOCHONDRIAL"/>
    <property type="match status" value="1"/>
</dbReference>
<dbReference type="Proteomes" id="UP000698800">
    <property type="component" value="Unassembled WGS sequence"/>
</dbReference>
<dbReference type="InterPro" id="IPR052741">
    <property type="entry name" value="Mitochondrial_HTD2"/>
</dbReference>
<name>A0A9P8I1U4_9PEZI</name>
<dbReference type="AlphaFoldDB" id="A0A9P8I1U4"/>
<sequence length="346" mass="38128">MPTYGASLCEITASVIMHTSPLARLTLTAAARPVLKSHSYIIAVNHRRNDSTLSLNLKARCLPLTYDYLSPTPYHLLNLSLTDFLPPPSPSRNALTLDLPSIYPAQPMPLGSHLIYFPPQIPESLLLPDGTDPLQSPGAPWVRRLWAGGSVKWSPDPMRTLRLRGQRAVCMENITDVEIKAKGEAEKVFVTIERRVGEVEEGMAEDDVRCQLSGEKASVVEKRIIVFMRERTAEQAATAAGTPGKVVKQGHRNLLVHGPLQLILLLELLTRKAPGVCDVPGAMIEEIEYKNLSPLYAEEPLKICGRPTDTEGVYDLWAETPAGGYAVKATAKVRRRNMEKPNTSEP</sequence>
<dbReference type="GO" id="GO:0019171">
    <property type="term" value="F:(3R)-hydroxyacyl-[acyl-carrier-protein] dehydratase activity"/>
    <property type="evidence" value="ECO:0007669"/>
    <property type="project" value="TreeGrafter"/>
</dbReference>